<keyword evidence="2" id="KW-1185">Reference proteome</keyword>
<reference evidence="1 2" key="1">
    <citation type="journal article" date="2018" name="Sci. Rep.">
        <title>Genomic signatures of local adaptation to the degree of environmental predictability in rotifers.</title>
        <authorList>
            <person name="Franch-Gras L."/>
            <person name="Hahn C."/>
            <person name="Garcia-Roger E.M."/>
            <person name="Carmona M.J."/>
            <person name="Serra M."/>
            <person name="Gomez A."/>
        </authorList>
    </citation>
    <scope>NUCLEOTIDE SEQUENCE [LARGE SCALE GENOMIC DNA]</scope>
    <source>
        <strain evidence="1">HYR1</strain>
    </source>
</reference>
<evidence type="ECO:0000313" key="2">
    <source>
        <dbReference type="Proteomes" id="UP000276133"/>
    </source>
</evidence>
<proteinExistence type="predicted"/>
<protein>
    <submittedName>
        <fullName evidence="1">Uncharacterized protein</fullName>
    </submittedName>
</protein>
<dbReference type="Proteomes" id="UP000276133">
    <property type="component" value="Unassembled WGS sequence"/>
</dbReference>
<sequence length="154" mass="16884">MLRHNLNLYLHLYLNLSGHSRDNMLSMLSGIGGVELCGLGASRGRLRRAVRTAVAMATGSQRIARSVAVGDQLIDISNVIGFLGAGLPSGGRDRAALIAHYGRGRRHRLLLLLLTHRRQTGQVNARLLKQTIEQGVQPLTRHGQRFVPSLRIVL</sequence>
<dbReference type="AlphaFoldDB" id="A0A3M7R6H4"/>
<comment type="caution">
    <text evidence="1">The sequence shown here is derived from an EMBL/GenBank/DDBJ whole genome shotgun (WGS) entry which is preliminary data.</text>
</comment>
<name>A0A3M7R6H4_BRAPC</name>
<evidence type="ECO:0000313" key="1">
    <source>
        <dbReference type="EMBL" id="RNA19136.1"/>
    </source>
</evidence>
<accession>A0A3M7R6H4</accession>
<dbReference type="EMBL" id="REGN01004098">
    <property type="protein sequence ID" value="RNA19136.1"/>
    <property type="molecule type" value="Genomic_DNA"/>
</dbReference>
<gene>
    <name evidence="1" type="ORF">BpHYR1_026561</name>
</gene>
<organism evidence="1 2">
    <name type="scientific">Brachionus plicatilis</name>
    <name type="common">Marine rotifer</name>
    <name type="synonym">Brachionus muelleri</name>
    <dbReference type="NCBI Taxonomy" id="10195"/>
    <lineage>
        <taxon>Eukaryota</taxon>
        <taxon>Metazoa</taxon>
        <taxon>Spiralia</taxon>
        <taxon>Gnathifera</taxon>
        <taxon>Rotifera</taxon>
        <taxon>Eurotatoria</taxon>
        <taxon>Monogononta</taxon>
        <taxon>Pseudotrocha</taxon>
        <taxon>Ploima</taxon>
        <taxon>Brachionidae</taxon>
        <taxon>Brachionus</taxon>
    </lineage>
</organism>